<organism evidence="3 4">
    <name type="scientific">Dietzia lutea</name>
    <dbReference type="NCBI Taxonomy" id="546160"/>
    <lineage>
        <taxon>Bacteria</taxon>
        <taxon>Bacillati</taxon>
        <taxon>Actinomycetota</taxon>
        <taxon>Actinomycetes</taxon>
        <taxon>Mycobacteriales</taxon>
        <taxon>Dietziaceae</taxon>
        <taxon>Dietzia</taxon>
    </lineage>
</organism>
<accession>A0A2S1R958</accession>
<dbReference type="KEGG" id="dlu:A6035_12370"/>
<evidence type="ECO:0000313" key="3">
    <source>
        <dbReference type="EMBL" id="AWH92827.1"/>
    </source>
</evidence>
<feature type="coiled-coil region" evidence="1">
    <location>
        <begin position="17"/>
        <end position="44"/>
    </location>
</feature>
<dbReference type="OrthoDB" id="9980282at2"/>
<gene>
    <name evidence="3" type="ORF">A6035_12370</name>
</gene>
<evidence type="ECO:0000313" key="4">
    <source>
        <dbReference type="Proteomes" id="UP000244928"/>
    </source>
</evidence>
<keyword evidence="2" id="KW-1133">Transmembrane helix</keyword>
<dbReference type="AlphaFoldDB" id="A0A2S1R958"/>
<name>A0A2S1R958_9ACTN</name>
<protein>
    <submittedName>
        <fullName evidence="3">Uncharacterized protein</fullName>
    </submittedName>
</protein>
<sequence length="119" mass="12614">MQFPSVMFSRTAEGRRIAEAEAAVAELDQRLAEWDEQRALLAADDLGSDPRRHVPRTWPTVAESAASAAGRLAAPLSPAALEAERSELRWSGVGRLIGAGLSAAVLLAVPLTLVLNAVM</sequence>
<dbReference type="EMBL" id="CP015449">
    <property type="protein sequence ID" value="AWH92827.1"/>
    <property type="molecule type" value="Genomic_DNA"/>
</dbReference>
<reference evidence="3 4" key="1">
    <citation type="submission" date="2016-04" db="EMBL/GenBank/DDBJ databases">
        <title>Complete genome sequence of Dietzia lutea YIM 80766T, a strain isolated from desert soil in Egypt.</title>
        <authorList>
            <person name="Zhao J."/>
            <person name="Hu B."/>
            <person name="Geng S."/>
            <person name="Nie Y."/>
            <person name="Tang Y."/>
        </authorList>
    </citation>
    <scope>NUCLEOTIDE SEQUENCE [LARGE SCALE GENOMIC DNA]</scope>
    <source>
        <strain evidence="3 4">YIM 80766</strain>
    </source>
</reference>
<dbReference type="Proteomes" id="UP000244928">
    <property type="component" value="Chromosome"/>
</dbReference>
<keyword evidence="2" id="KW-0472">Membrane</keyword>
<keyword evidence="1" id="KW-0175">Coiled coil</keyword>
<evidence type="ECO:0000256" key="2">
    <source>
        <dbReference type="SAM" id="Phobius"/>
    </source>
</evidence>
<keyword evidence="2" id="KW-0812">Transmembrane</keyword>
<feature type="transmembrane region" description="Helical" evidence="2">
    <location>
        <begin position="96"/>
        <end position="118"/>
    </location>
</feature>
<keyword evidence="4" id="KW-1185">Reference proteome</keyword>
<proteinExistence type="predicted"/>
<evidence type="ECO:0000256" key="1">
    <source>
        <dbReference type="SAM" id="Coils"/>
    </source>
</evidence>
<dbReference type="RefSeq" id="WP_108848039.1">
    <property type="nucleotide sequence ID" value="NZ_CP015449.1"/>
</dbReference>